<dbReference type="SUPFAM" id="SSF88723">
    <property type="entry name" value="PIN domain-like"/>
    <property type="match status" value="1"/>
</dbReference>
<dbReference type="PANTHER" id="PTHR35901">
    <property type="entry name" value="RIBONUCLEASE VAPC3"/>
    <property type="match status" value="1"/>
</dbReference>
<dbReference type="InterPro" id="IPR029060">
    <property type="entry name" value="PIN-like_dom_sf"/>
</dbReference>
<dbReference type="PANTHER" id="PTHR35901:SF1">
    <property type="entry name" value="EXONUCLEASE VAPC9"/>
    <property type="match status" value="1"/>
</dbReference>
<gene>
    <name evidence="3" type="ORF">A2803_00265</name>
</gene>
<dbReference type="EMBL" id="MGGP01000007">
    <property type="protein sequence ID" value="OGM33125.1"/>
    <property type="molecule type" value="Genomic_DNA"/>
</dbReference>
<accession>A0A1F7Z304</accession>
<evidence type="ECO:0000256" key="1">
    <source>
        <dbReference type="ARBA" id="ARBA00022842"/>
    </source>
</evidence>
<keyword evidence="1" id="KW-0460">Magnesium</keyword>
<dbReference type="InterPro" id="IPR002716">
    <property type="entry name" value="PIN_dom"/>
</dbReference>
<dbReference type="CDD" id="cd09873">
    <property type="entry name" value="PIN_Pae0151-like"/>
    <property type="match status" value="1"/>
</dbReference>
<evidence type="ECO:0000313" key="3">
    <source>
        <dbReference type="EMBL" id="OGM33125.1"/>
    </source>
</evidence>
<evidence type="ECO:0000259" key="2">
    <source>
        <dbReference type="Pfam" id="PF01850"/>
    </source>
</evidence>
<dbReference type="AlphaFoldDB" id="A0A1F7Z304"/>
<sequence>MIVIDASVAFKWIQYKNEEYRSEAQIIYKNHQTQKQTILIPSLFFIEIANALATKSATTVSQSNKALKFIFKSALNKYEPDQTDILRATKLAKKYKTSVYDMLYAVIAKTNKCILITADENFVTKTGFKFVKHISQVQ</sequence>
<dbReference type="Gene3D" id="3.40.50.1010">
    <property type="entry name" value="5'-nuclease"/>
    <property type="match status" value="1"/>
</dbReference>
<reference evidence="3 4" key="1">
    <citation type="journal article" date="2016" name="Nat. Commun.">
        <title>Thousands of microbial genomes shed light on interconnected biogeochemical processes in an aquifer system.</title>
        <authorList>
            <person name="Anantharaman K."/>
            <person name="Brown C.T."/>
            <person name="Hug L.A."/>
            <person name="Sharon I."/>
            <person name="Castelle C.J."/>
            <person name="Probst A.J."/>
            <person name="Thomas B.C."/>
            <person name="Singh A."/>
            <person name="Wilkins M.J."/>
            <person name="Karaoz U."/>
            <person name="Brodie E.L."/>
            <person name="Williams K.H."/>
            <person name="Hubbard S.S."/>
            <person name="Banfield J.F."/>
        </authorList>
    </citation>
    <scope>NUCLEOTIDE SEQUENCE [LARGE SCALE GENOMIC DNA]</scope>
</reference>
<dbReference type="Proteomes" id="UP000178870">
    <property type="component" value="Unassembled WGS sequence"/>
</dbReference>
<comment type="caution">
    <text evidence="3">The sequence shown here is derived from an EMBL/GenBank/DDBJ whole genome shotgun (WGS) entry which is preliminary data.</text>
</comment>
<dbReference type="InterPro" id="IPR044153">
    <property type="entry name" value="PIN_Pae0151-like"/>
</dbReference>
<feature type="domain" description="PIN" evidence="2">
    <location>
        <begin position="2"/>
        <end position="122"/>
    </location>
</feature>
<organism evidence="3 4">
    <name type="scientific">Candidatus Woesebacteria bacterium RIFCSPHIGHO2_01_FULL_44_21</name>
    <dbReference type="NCBI Taxonomy" id="1802503"/>
    <lineage>
        <taxon>Bacteria</taxon>
        <taxon>Candidatus Woeseibacteriota</taxon>
    </lineage>
</organism>
<dbReference type="InterPro" id="IPR051619">
    <property type="entry name" value="TypeII_TA_RNase_PINc/VapC"/>
</dbReference>
<proteinExistence type="predicted"/>
<name>A0A1F7Z304_9BACT</name>
<dbReference type="Pfam" id="PF01850">
    <property type="entry name" value="PIN"/>
    <property type="match status" value="1"/>
</dbReference>
<evidence type="ECO:0000313" key="4">
    <source>
        <dbReference type="Proteomes" id="UP000178870"/>
    </source>
</evidence>
<protein>
    <recommendedName>
        <fullName evidence="2">PIN domain-containing protein</fullName>
    </recommendedName>
</protein>